<reference evidence="4 5" key="1">
    <citation type="submission" date="2022-11" db="EMBL/GenBank/DDBJ databases">
        <title>Spartinivicinus poritis sp. nov., isolated from scleractinian coral Porites lutea.</title>
        <authorList>
            <person name="Zhang G."/>
            <person name="Cai L."/>
            <person name="Wei Q."/>
        </authorList>
    </citation>
    <scope>NUCLEOTIDE SEQUENCE [LARGE SCALE GENOMIC DNA]</scope>
    <source>
        <strain evidence="4 5">A2-2</strain>
    </source>
</reference>
<evidence type="ECO:0000313" key="5">
    <source>
        <dbReference type="Proteomes" id="UP001528823"/>
    </source>
</evidence>
<dbReference type="Proteomes" id="UP001528823">
    <property type="component" value="Unassembled WGS sequence"/>
</dbReference>
<gene>
    <name evidence="4" type="ORF">ORQ98_06585</name>
</gene>
<evidence type="ECO:0000256" key="3">
    <source>
        <dbReference type="SAM" id="Phobius"/>
    </source>
</evidence>
<dbReference type="InterPro" id="IPR021497">
    <property type="entry name" value="GTA_holin_3TM"/>
</dbReference>
<feature type="transmembrane region" description="Helical" evidence="3">
    <location>
        <begin position="72"/>
        <end position="94"/>
    </location>
</feature>
<protein>
    <submittedName>
        <fullName evidence="4">3TM-type holin</fullName>
    </submittedName>
</protein>
<evidence type="ECO:0000313" key="4">
    <source>
        <dbReference type="EMBL" id="MDE1461631.1"/>
    </source>
</evidence>
<dbReference type="EMBL" id="JAPMOU010000005">
    <property type="protein sequence ID" value="MDE1461631.1"/>
    <property type="molecule type" value="Genomic_DNA"/>
</dbReference>
<keyword evidence="3" id="KW-0812">Transmembrane</keyword>
<dbReference type="Pfam" id="PF11351">
    <property type="entry name" value="GTA_holin_3TM"/>
    <property type="match status" value="1"/>
</dbReference>
<dbReference type="PANTHER" id="PTHR41328">
    <property type="entry name" value="TERMINASE SMALL SUBUNIT-RELATED"/>
    <property type="match status" value="1"/>
</dbReference>
<dbReference type="InterPro" id="IPR052404">
    <property type="entry name" value="SPP1-like_terminase"/>
</dbReference>
<evidence type="ECO:0000256" key="2">
    <source>
        <dbReference type="ARBA" id="ARBA00023219"/>
    </source>
</evidence>
<dbReference type="PANTHER" id="PTHR41328:SF2">
    <property type="entry name" value="TERMINASE SMALL SUBUNIT"/>
    <property type="match status" value="1"/>
</dbReference>
<dbReference type="InterPro" id="IPR005335">
    <property type="entry name" value="Terminase_ssu"/>
</dbReference>
<dbReference type="Gene3D" id="1.10.10.1400">
    <property type="entry name" value="Terminase, small subunit, N-terminal DNA-binding domain, HTH motif"/>
    <property type="match status" value="1"/>
</dbReference>
<dbReference type="InterPro" id="IPR038713">
    <property type="entry name" value="Terminase_Gp1_N_sf"/>
</dbReference>
<comment type="caution">
    <text evidence="4">The sequence shown here is derived from an EMBL/GenBank/DDBJ whole genome shotgun (WGS) entry which is preliminary data.</text>
</comment>
<evidence type="ECO:0000256" key="1">
    <source>
        <dbReference type="ARBA" id="ARBA00022612"/>
    </source>
</evidence>
<sequence length="319" mass="35268">MSWWSKLIGGGLAEPIEAIGNVLDKVTTSDAERAQAEILLSRIRQQPRLLQIELNKVEAQHRSLFVAGWRPFIGWVCGLGLTFTFLINPILQWASGEPGPQLPFDVMTELVMALLGLGALRTAEKLGGRSGKLTPKQAMFVKEYLVDLNATQAAIRAGYSAKTASEQGARLLGNVRIQAALGELQQKRGSRLDVTADRIEKELAKIAFSHITDVIDWREITLESNEDEPSNSALMTCQLIRLKDSDTLPPEVTATIQEISQTAHGIKVKLYDKLKALELLGRRHGIFIDKVEHSGTIKNQNLSEAELDKRIAELTKKLS</sequence>
<name>A0ABT5U5J2_9GAMM</name>
<accession>A0ABT5U5J2</accession>
<organism evidence="4 5">
    <name type="scientific">Spartinivicinus poritis</name>
    <dbReference type="NCBI Taxonomy" id="2994640"/>
    <lineage>
        <taxon>Bacteria</taxon>
        <taxon>Pseudomonadati</taxon>
        <taxon>Pseudomonadota</taxon>
        <taxon>Gammaproteobacteria</taxon>
        <taxon>Oceanospirillales</taxon>
        <taxon>Zooshikellaceae</taxon>
        <taxon>Spartinivicinus</taxon>
    </lineage>
</organism>
<keyword evidence="3" id="KW-0472">Membrane</keyword>
<proteinExistence type="predicted"/>
<keyword evidence="1" id="KW-1188">Viral release from host cell</keyword>
<dbReference type="RefSeq" id="WP_274687990.1">
    <property type="nucleotide sequence ID" value="NZ_JAPMOU010000005.1"/>
</dbReference>
<keyword evidence="5" id="KW-1185">Reference proteome</keyword>
<keyword evidence="2" id="KW-0231">Viral genome packaging</keyword>
<dbReference type="Pfam" id="PF03592">
    <property type="entry name" value="Terminase_2"/>
    <property type="match status" value="1"/>
</dbReference>
<keyword evidence="3" id="KW-1133">Transmembrane helix</keyword>